<evidence type="ECO:0000256" key="1">
    <source>
        <dbReference type="SAM" id="MobiDB-lite"/>
    </source>
</evidence>
<feature type="chain" id="PRO_5046464380" description="Cell division coordinator CpoB" evidence="2">
    <location>
        <begin position="26"/>
        <end position="292"/>
    </location>
</feature>
<dbReference type="Proteomes" id="UP001239909">
    <property type="component" value="Unassembled WGS sequence"/>
</dbReference>
<gene>
    <name evidence="3" type="ORF">LNKW23_25530</name>
</gene>
<evidence type="ECO:0008006" key="5">
    <source>
        <dbReference type="Google" id="ProtNLM"/>
    </source>
</evidence>
<sequence>MGAGVFARAAGLVVIGMLAALPAGAQQWTGSGDTVQDLRYRLGILDAEMADIRARLQALDGGAPAPRTGGGGSAGGGEALVRLDRLEAELGRLTGIVEQLEFQQRQIAEDAGRRFGDIDFRLTELEGGDVGSLAPPQPLGGQRQAAAPAPAPVPVAPAPRTGAGGGGRTDLDLAIADIQQGRFDQGEGRLERYLAENPGRAEAAEAQFWLGRSNFVRGSFAEAARRHLAGYNTDRQGPLAARNLLQLGVTLGRLGQVSEACLTLREVRNQFPNDREMINAADAERDSLACGS</sequence>
<organism evidence="3 4">
    <name type="scientific">Paralimibaculum aggregatum</name>
    <dbReference type="NCBI Taxonomy" id="3036245"/>
    <lineage>
        <taxon>Bacteria</taxon>
        <taxon>Pseudomonadati</taxon>
        <taxon>Pseudomonadota</taxon>
        <taxon>Alphaproteobacteria</taxon>
        <taxon>Rhodobacterales</taxon>
        <taxon>Paracoccaceae</taxon>
        <taxon>Paralimibaculum</taxon>
    </lineage>
</organism>
<dbReference type="SUPFAM" id="SSF48452">
    <property type="entry name" value="TPR-like"/>
    <property type="match status" value="1"/>
</dbReference>
<reference evidence="3 4" key="1">
    <citation type="submission" date="2023-04" db="EMBL/GenBank/DDBJ databases">
        <title>Marinoamorphus aggregata gen. nov., sp. Nov., isolate from tissue of brittle star Ophioplocus japonicus.</title>
        <authorList>
            <person name="Kawano K."/>
            <person name="Sawayama S."/>
            <person name="Nakagawa S."/>
        </authorList>
    </citation>
    <scope>NUCLEOTIDE SEQUENCE [LARGE SCALE GENOMIC DNA]</scope>
    <source>
        <strain evidence="3 4">NKW23</strain>
    </source>
</reference>
<name>A0ABQ6LJ88_9RHOB</name>
<evidence type="ECO:0000313" key="3">
    <source>
        <dbReference type="EMBL" id="GMG83340.1"/>
    </source>
</evidence>
<comment type="caution">
    <text evidence="3">The sequence shown here is derived from an EMBL/GenBank/DDBJ whole genome shotgun (WGS) entry which is preliminary data.</text>
</comment>
<dbReference type="InterPro" id="IPR019734">
    <property type="entry name" value="TPR_rpt"/>
</dbReference>
<evidence type="ECO:0000256" key="2">
    <source>
        <dbReference type="SAM" id="SignalP"/>
    </source>
</evidence>
<keyword evidence="2" id="KW-0732">Signal</keyword>
<feature type="compositionally biased region" description="Low complexity" evidence="1">
    <location>
        <begin position="139"/>
        <end position="148"/>
    </location>
</feature>
<feature type="region of interest" description="Disordered" evidence="1">
    <location>
        <begin position="127"/>
        <end position="169"/>
    </location>
</feature>
<dbReference type="RefSeq" id="WP_285672135.1">
    <property type="nucleotide sequence ID" value="NZ_BSYI01000018.1"/>
</dbReference>
<proteinExistence type="predicted"/>
<keyword evidence="4" id="KW-1185">Reference proteome</keyword>
<evidence type="ECO:0000313" key="4">
    <source>
        <dbReference type="Proteomes" id="UP001239909"/>
    </source>
</evidence>
<dbReference type="Gene3D" id="1.25.40.10">
    <property type="entry name" value="Tetratricopeptide repeat domain"/>
    <property type="match status" value="1"/>
</dbReference>
<dbReference type="InterPro" id="IPR011990">
    <property type="entry name" value="TPR-like_helical_dom_sf"/>
</dbReference>
<dbReference type="EMBL" id="BSYI01000018">
    <property type="protein sequence ID" value="GMG83340.1"/>
    <property type="molecule type" value="Genomic_DNA"/>
</dbReference>
<accession>A0ABQ6LJ88</accession>
<dbReference type="Pfam" id="PF13174">
    <property type="entry name" value="TPR_6"/>
    <property type="match status" value="1"/>
</dbReference>
<dbReference type="Pfam" id="PF13432">
    <property type="entry name" value="TPR_16"/>
    <property type="match status" value="1"/>
</dbReference>
<protein>
    <recommendedName>
        <fullName evidence="5">Cell division coordinator CpoB</fullName>
    </recommendedName>
</protein>
<feature type="signal peptide" evidence="2">
    <location>
        <begin position="1"/>
        <end position="25"/>
    </location>
</feature>